<gene>
    <name evidence="1" type="ORF">BGW36DRAFT_447726</name>
</gene>
<organism evidence="1 2">
    <name type="scientific">Talaromyces proteolyticus</name>
    <dbReference type="NCBI Taxonomy" id="1131652"/>
    <lineage>
        <taxon>Eukaryota</taxon>
        <taxon>Fungi</taxon>
        <taxon>Dikarya</taxon>
        <taxon>Ascomycota</taxon>
        <taxon>Pezizomycotina</taxon>
        <taxon>Eurotiomycetes</taxon>
        <taxon>Eurotiomycetidae</taxon>
        <taxon>Eurotiales</taxon>
        <taxon>Trichocomaceae</taxon>
        <taxon>Talaromyces</taxon>
        <taxon>Talaromyces sect. Bacilispori</taxon>
    </lineage>
</organism>
<dbReference type="RefSeq" id="XP_046074594.1">
    <property type="nucleotide sequence ID" value="XM_046221729.1"/>
</dbReference>
<dbReference type="EMBL" id="JAJTJA010000004">
    <property type="protein sequence ID" value="KAH8700888.1"/>
    <property type="molecule type" value="Genomic_DNA"/>
</dbReference>
<evidence type="ECO:0008006" key="3">
    <source>
        <dbReference type="Google" id="ProtNLM"/>
    </source>
</evidence>
<evidence type="ECO:0000313" key="2">
    <source>
        <dbReference type="Proteomes" id="UP001201262"/>
    </source>
</evidence>
<dbReference type="Pfam" id="PF10096">
    <property type="entry name" value="DUF2334"/>
    <property type="match status" value="1"/>
</dbReference>
<dbReference type="GO" id="GO:0005975">
    <property type="term" value="P:carbohydrate metabolic process"/>
    <property type="evidence" value="ECO:0007669"/>
    <property type="project" value="InterPro"/>
</dbReference>
<dbReference type="InterPro" id="IPR018763">
    <property type="entry name" value="DUF2334"/>
</dbReference>
<dbReference type="AlphaFoldDB" id="A0AAD4KU28"/>
<dbReference type="Proteomes" id="UP001201262">
    <property type="component" value="Unassembled WGS sequence"/>
</dbReference>
<proteinExistence type="predicted"/>
<dbReference type="Gene3D" id="3.20.20.370">
    <property type="entry name" value="Glycoside hydrolase/deacetylase"/>
    <property type="match status" value="1"/>
</dbReference>
<name>A0AAD4KU28_9EURO</name>
<sequence length="140" mass="15781">GLHGYTQEFVSELSEEQERAVLAKSIEVITKMSGKRPRGWTAPAWATSGNTVRLLEEHDLIYDHSFMHHDCQPYYLPNAPTNIETNVSKPAESWMTPMSKLQPPGIVEISANWHLDDWPPLNSGRPGTGFRRPAELEISV</sequence>
<comment type="caution">
    <text evidence="1">The sequence shown here is derived from an EMBL/GenBank/DDBJ whole genome shotgun (WGS) entry which is preliminary data.</text>
</comment>
<dbReference type="GeneID" id="70252016"/>
<accession>A0AAD4KU28</accession>
<reference evidence="1" key="1">
    <citation type="submission" date="2021-12" db="EMBL/GenBank/DDBJ databases">
        <title>Convergent genome expansion in fungi linked to evolution of root-endophyte symbiosis.</title>
        <authorList>
            <consortium name="DOE Joint Genome Institute"/>
            <person name="Ke Y.-H."/>
            <person name="Bonito G."/>
            <person name="Liao H.-L."/>
            <person name="Looney B."/>
            <person name="Rojas-Flechas A."/>
            <person name="Nash J."/>
            <person name="Hameed K."/>
            <person name="Schadt C."/>
            <person name="Martin F."/>
            <person name="Crous P.W."/>
            <person name="Miettinen O."/>
            <person name="Magnuson J.K."/>
            <person name="Labbe J."/>
            <person name="Jacobson D."/>
            <person name="Doktycz M.J."/>
            <person name="Veneault-Fourrey C."/>
            <person name="Kuo A."/>
            <person name="Mondo S."/>
            <person name="Calhoun S."/>
            <person name="Riley R."/>
            <person name="Ohm R."/>
            <person name="LaButti K."/>
            <person name="Andreopoulos B."/>
            <person name="Pangilinan J."/>
            <person name="Nolan M."/>
            <person name="Tritt A."/>
            <person name="Clum A."/>
            <person name="Lipzen A."/>
            <person name="Daum C."/>
            <person name="Barry K."/>
            <person name="Grigoriev I.V."/>
            <person name="Vilgalys R."/>
        </authorList>
    </citation>
    <scope>NUCLEOTIDE SEQUENCE</scope>
    <source>
        <strain evidence="1">PMI_201</strain>
    </source>
</reference>
<dbReference type="InterPro" id="IPR011330">
    <property type="entry name" value="Glyco_hydro/deAcase_b/a-brl"/>
</dbReference>
<dbReference type="PANTHER" id="PTHR47561:SF1">
    <property type="entry name" value="POLYSACCHARIDE DEACETYLASE FAMILY PROTEIN (AFU_ORTHOLOGUE AFUA_6G05030)"/>
    <property type="match status" value="1"/>
</dbReference>
<dbReference type="SUPFAM" id="SSF88713">
    <property type="entry name" value="Glycoside hydrolase/deacetylase"/>
    <property type="match status" value="1"/>
</dbReference>
<dbReference type="PANTHER" id="PTHR47561">
    <property type="entry name" value="POLYSACCHARIDE DEACETYLASE FAMILY PROTEIN (AFU_ORTHOLOGUE AFUA_6G05030)"/>
    <property type="match status" value="1"/>
</dbReference>
<keyword evidence="2" id="KW-1185">Reference proteome</keyword>
<protein>
    <recommendedName>
        <fullName evidence="3">NodB homology domain-containing protein</fullName>
    </recommendedName>
</protein>
<feature type="non-terminal residue" evidence="1">
    <location>
        <position position="1"/>
    </location>
</feature>
<evidence type="ECO:0000313" key="1">
    <source>
        <dbReference type="EMBL" id="KAH8700888.1"/>
    </source>
</evidence>